<dbReference type="Pfam" id="PF04427">
    <property type="entry name" value="Brix"/>
    <property type="match status" value="1"/>
</dbReference>
<feature type="compositionally biased region" description="Polar residues" evidence="5">
    <location>
        <begin position="1"/>
        <end position="12"/>
    </location>
</feature>
<gene>
    <name evidence="7" type="ORF">BJ684DRAFT_20306</name>
</gene>
<dbReference type="InterPro" id="IPR026532">
    <property type="entry name" value="BRX1"/>
</dbReference>
<dbReference type="SMART" id="SM00879">
    <property type="entry name" value="Brix"/>
    <property type="match status" value="1"/>
</dbReference>
<sequence>MATVYKSAQSGSKKQEDEDKRPVVRNKQRVLILCTRGITHRQRHLMNDIEALLPHSKKDTKLDTKSGFDVVNEVAELNNCNNSLLFESRKGQDLYLWAAKTPNGPTVKFLVQNIHTMDELKMTGNCLKGSRPILSFDAHFGHAPHLRLLREMFTQIFGVPKGARKSKPFIDRVCSFTLTDGRVWIRNFQIVEKDPTDPNPHEPSMVEVGPRFVLQPIRIFAGSFRGSVLWENPDYIAPNQIRAAALAGKASKYVKKKTANLEHAKKLESLDLPEDPVADVFNQ</sequence>
<protein>
    <submittedName>
        <fullName evidence="7">Brix domain-containing protein</fullName>
    </submittedName>
</protein>
<dbReference type="PANTHER" id="PTHR13634:SF0">
    <property type="entry name" value="RIBOSOME BIOGENESIS PROTEIN BRX1 HOMOLOG"/>
    <property type="match status" value="1"/>
</dbReference>
<keyword evidence="8" id="KW-1185">Reference proteome</keyword>
<dbReference type="EMBL" id="KZ988087">
    <property type="protein sequence ID" value="RKP13182.1"/>
    <property type="molecule type" value="Genomic_DNA"/>
</dbReference>
<dbReference type="OrthoDB" id="1638493at2759"/>
<evidence type="ECO:0000256" key="2">
    <source>
        <dbReference type="ARBA" id="ARBA00006369"/>
    </source>
</evidence>
<keyword evidence="4" id="KW-0539">Nucleus</keyword>
<dbReference type="GO" id="GO:0006364">
    <property type="term" value="P:rRNA processing"/>
    <property type="evidence" value="ECO:0007669"/>
    <property type="project" value="InterPro"/>
</dbReference>
<evidence type="ECO:0000256" key="1">
    <source>
        <dbReference type="ARBA" id="ARBA00004604"/>
    </source>
</evidence>
<feature type="domain" description="Brix" evidence="6">
    <location>
        <begin position="28"/>
        <end position="225"/>
    </location>
</feature>
<dbReference type="GO" id="GO:0005730">
    <property type="term" value="C:nucleolus"/>
    <property type="evidence" value="ECO:0007669"/>
    <property type="project" value="UniProtKB-SubCell"/>
</dbReference>
<reference evidence="8" key="1">
    <citation type="journal article" date="2018" name="Nat. Microbiol.">
        <title>Leveraging single-cell genomics to expand the fungal tree of life.</title>
        <authorList>
            <person name="Ahrendt S.R."/>
            <person name="Quandt C.A."/>
            <person name="Ciobanu D."/>
            <person name="Clum A."/>
            <person name="Salamov A."/>
            <person name="Andreopoulos B."/>
            <person name="Cheng J.F."/>
            <person name="Woyke T."/>
            <person name="Pelin A."/>
            <person name="Henrissat B."/>
            <person name="Reynolds N.K."/>
            <person name="Benny G.L."/>
            <person name="Smith M.E."/>
            <person name="James T.Y."/>
            <person name="Grigoriev I.V."/>
        </authorList>
    </citation>
    <scope>NUCLEOTIDE SEQUENCE [LARGE SCALE GENOMIC DNA]</scope>
</reference>
<keyword evidence="3" id="KW-0690">Ribosome biogenesis</keyword>
<comment type="similarity">
    <text evidence="2">Belongs to the BRX1 family.</text>
</comment>
<organism evidence="7 8">
    <name type="scientific">Piptocephalis cylindrospora</name>
    <dbReference type="NCBI Taxonomy" id="1907219"/>
    <lineage>
        <taxon>Eukaryota</taxon>
        <taxon>Fungi</taxon>
        <taxon>Fungi incertae sedis</taxon>
        <taxon>Zoopagomycota</taxon>
        <taxon>Zoopagomycotina</taxon>
        <taxon>Zoopagomycetes</taxon>
        <taxon>Zoopagales</taxon>
        <taxon>Piptocephalidaceae</taxon>
        <taxon>Piptocephalis</taxon>
    </lineage>
</organism>
<proteinExistence type="inferred from homology"/>
<evidence type="ECO:0000256" key="5">
    <source>
        <dbReference type="SAM" id="MobiDB-lite"/>
    </source>
</evidence>
<dbReference type="InterPro" id="IPR007109">
    <property type="entry name" value="Brix"/>
</dbReference>
<feature type="region of interest" description="Disordered" evidence="5">
    <location>
        <begin position="1"/>
        <end position="22"/>
    </location>
</feature>
<feature type="compositionally biased region" description="Basic and acidic residues" evidence="5">
    <location>
        <begin position="13"/>
        <end position="22"/>
    </location>
</feature>
<dbReference type="AlphaFoldDB" id="A0A4P9Y3H1"/>
<dbReference type="GO" id="GO:0000027">
    <property type="term" value="P:ribosomal large subunit assembly"/>
    <property type="evidence" value="ECO:0007669"/>
    <property type="project" value="UniProtKB-ARBA"/>
</dbReference>
<evidence type="ECO:0000256" key="4">
    <source>
        <dbReference type="ARBA" id="ARBA00023242"/>
    </source>
</evidence>
<dbReference type="PROSITE" id="PS50833">
    <property type="entry name" value="BRIX"/>
    <property type="match status" value="1"/>
</dbReference>
<accession>A0A4P9Y3H1</accession>
<dbReference type="GO" id="GO:0019843">
    <property type="term" value="F:rRNA binding"/>
    <property type="evidence" value="ECO:0007669"/>
    <property type="project" value="InterPro"/>
</dbReference>
<dbReference type="SUPFAM" id="SSF52954">
    <property type="entry name" value="Class II aaRS ABD-related"/>
    <property type="match status" value="1"/>
</dbReference>
<comment type="subcellular location">
    <subcellularLocation>
        <location evidence="1">Nucleus</location>
        <location evidence="1">Nucleolus</location>
    </subcellularLocation>
</comment>
<evidence type="ECO:0000313" key="7">
    <source>
        <dbReference type="EMBL" id="RKP13182.1"/>
    </source>
</evidence>
<evidence type="ECO:0000256" key="3">
    <source>
        <dbReference type="ARBA" id="ARBA00022517"/>
    </source>
</evidence>
<dbReference type="Proteomes" id="UP000267251">
    <property type="component" value="Unassembled WGS sequence"/>
</dbReference>
<dbReference type="PANTHER" id="PTHR13634">
    <property type="entry name" value="RIBOSOME BIOGENESIS PROTEIN BRIX"/>
    <property type="match status" value="1"/>
</dbReference>
<evidence type="ECO:0000259" key="6">
    <source>
        <dbReference type="PROSITE" id="PS50833"/>
    </source>
</evidence>
<name>A0A4P9Y3H1_9FUNG</name>
<evidence type="ECO:0000313" key="8">
    <source>
        <dbReference type="Proteomes" id="UP000267251"/>
    </source>
</evidence>
<dbReference type="FunFam" id="3.40.50.10480:FF:000009">
    <property type="entry name" value="Ribosome biogenesis protein, putative"/>
    <property type="match status" value="1"/>
</dbReference>